<dbReference type="HOGENOM" id="CLU_1082745_0_0_1"/>
<sequence>MTAQGYYSDTVGQGGPDVEEELLDFDRAMRDFQQMFPNVSPAHIEYVLRKYDGDVSATINELLYDNTPSTPTSSSYFLRGEDALTRLRRRRHEINEKLNENQRFLDRVTDVETARTYEDQQLALLLEHREVNTLISEEKAKKSHDSVSTRPPQLARRHVKIPKNSRKTDNFLRKNTEKSTENIQKKSKIVERRRSEEERVPDGPLIGIEEKSENFTTKLKETLKKGKFSNNFFDFLLSFRGFSGKIEEKRLKIMEKK</sequence>
<dbReference type="PANTHER" id="PTHR13467:SF3">
    <property type="entry name" value="CUE DOMAIN-CONTAINING PROTEIN 1"/>
    <property type="match status" value="1"/>
</dbReference>
<evidence type="ECO:0000256" key="1">
    <source>
        <dbReference type="SAM" id="MobiDB-lite"/>
    </source>
</evidence>
<accession>E3N6Z2</accession>
<feature type="region of interest" description="Disordered" evidence="1">
    <location>
        <begin position="173"/>
        <end position="200"/>
    </location>
</feature>
<dbReference type="InterPro" id="IPR009060">
    <property type="entry name" value="UBA-like_sf"/>
</dbReference>
<dbReference type="EMBL" id="DS268544">
    <property type="protein sequence ID" value="EFO88323.1"/>
    <property type="molecule type" value="Genomic_DNA"/>
</dbReference>
<reference evidence="3" key="1">
    <citation type="submission" date="2007-07" db="EMBL/GenBank/DDBJ databases">
        <title>PCAP assembly of the Caenorhabditis remanei genome.</title>
        <authorList>
            <consortium name="The Caenorhabditis remanei Sequencing Consortium"/>
            <person name="Wilson R.K."/>
        </authorList>
    </citation>
    <scope>NUCLEOTIDE SEQUENCE [LARGE SCALE GENOMIC DNA]</scope>
    <source>
        <strain evidence="3">PB4641</strain>
    </source>
</reference>
<dbReference type="Pfam" id="PF02845">
    <property type="entry name" value="CUE"/>
    <property type="match status" value="1"/>
</dbReference>
<dbReference type="InterPro" id="IPR003892">
    <property type="entry name" value="CUE"/>
</dbReference>
<evidence type="ECO:0000313" key="3">
    <source>
        <dbReference type="EMBL" id="EFO88323.1"/>
    </source>
</evidence>
<dbReference type="Gene3D" id="1.10.8.10">
    <property type="entry name" value="DNA helicase RuvA subunit, C-terminal domain"/>
    <property type="match status" value="1"/>
</dbReference>
<dbReference type="SUPFAM" id="SSF46934">
    <property type="entry name" value="UBA-like"/>
    <property type="match status" value="1"/>
</dbReference>
<dbReference type="FunCoup" id="E3N6Z2">
    <property type="interactions" value="12"/>
</dbReference>
<keyword evidence="4" id="KW-1185">Reference proteome</keyword>
<dbReference type="CDD" id="cd14279">
    <property type="entry name" value="CUE"/>
    <property type="match status" value="1"/>
</dbReference>
<dbReference type="eggNOG" id="KOG4588">
    <property type="taxonomic scope" value="Eukaryota"/>
</dbReference>
<dbReference type="GO" id="GO:0043130">
    <property type="term" value="F:ubiquitin binding"/>
    <property type="evidence" value="ECO:0007669"/>
    <property type="project" value="InterPro"/>
</dbReference>
<evidence type="ECO:0000259" key="2">
    <source>
        <dbReference type="PROSITE" id="PS51140"/>
    </source>
</evidence>
<dbReference type="STRING" id="31234.E3N6Z2"/>
<dbReference type="OMA" id="TAQGYYS"/>
<feature type="domain" description="CUE" evidence="2">
    <location>
        <begin position="24"/>
        <end position="67"/>
    </location>
</feature>
<dbReference type="SMART" id="SM00546">
    <property type="entry name" value="CUE"/>
    <property type="match status" value="1"/>
</dbReference>
<dbReference type="InParanoid" id="E3N6Z2"/>
<name>E3N6Z2_CAERE</name>
<organism evidence="4">
    <name type="scientific">Caenorhabditis remanei</name>
    <name type="common">Caenorhabditis vulgaris</name>
    <dbReference type="NCBI Taxonomy" id="31234"/>
    <lineage>
        <taxon>Eukaryota</taxon>
        <taxon>Metazoa</taxon>
        <taxon>Ecdysozoa</taxon>
        <taxon>Nematoda</taxon>
        <taxon>Chromadorea</taxon>
        <taxon>Rhabditida</taxon>
        <taxon>Rhabditina</taxon>
        <taxon>Rhabditomorpha</taxon>
        <taxon>Rhabditoidea</taxon>
        <taxon>Rhabditidae</taxon>
        <taxon>Peloderinae</taxon>
        <taxon>Caenorhabditis</taxon>
    </lineage>
</organism>
<dbReference type="AlphaFoldDB" id="E3N6Z2"/>
<dbReference type="InterPro" id="IPR040192">
    <property type="entry name" value="CUEDC1"/>
</dbReference>
<dbReference type="Proteomes" id="UP000008281">
    <property type="component" value="Unassembled WGS sequence"/>
</dbReference>
<protein>
    <recommendedName>
        <fullName evidence="2">CUE domain-containing protein</fullName>
    </recommendedName>
</protein>
<dbReference type="PROSITE" id="PS51140">
    <property type="entry name" value="CUE"/>
    <property type="match status" value="1"/>
</dbReference>
<gene>
    <name evidence="3" type="ORF">CRE_12230</name>
</gene>
<dbReference type="OrthoDB" id="5794653at2759"/>
<dbReference type="PANTHER" id="PTHR13467">
    <property type="entry name" value="CUE DOMAIN CONTAINING PROTEIN 1"/>
    <property type="match status" value="1"/>
</dbReference>
<evidence type="ECO:0000313" key="4">
    <source>
        <dbReference type="Proteomes" id="UP000008281"/>
    </source>
</evidence>
<proteinExistence type="predicted"/>